<dbReference type="RefSeq" id="WP_394300207.1">
    <property type="nucleotide sequence ID" value="NZ_JBHMQT010000009.1"/>
</dbReference>
<dbReference type="InterPro" id="IPR003812">
    <property type="entry name" value="Fido"/>
</dbReference>
<organism evidence="2 3">
    <name type="scientific">Sphaerimonospora cavernae</name>
    <dbReference type="NCBI Taxonomy" id="1740611"/>
    <lineage>
        <taxon>Bacteria</taxon>
        <taxon>Bacillati</taxon>
        <taxon>Actinomycetota</taxon>
        <taxon>Actinomycetes</taxon>
        <taxon>Streptosporangiales</taxon>
        <taxon>Streptosporangiaceae</taxon>
        <taxon>Sphaerimonospora</taxon>
    </lineage>
</organism>
<dbReference type="Proteomes" id="UP001589870">
    <property type="component" value="Unassembled WGS sequence"/>
</dbReference>
<proteinExistence type="predicted"/>
<dbReference type="Gene3D" id="1.10.3290.10">
    <property type="entry name" value="Fido-like domain"/>
    <property type="match status" value="1"/>
</dbReference>
<dbReference type="InterPro" id="IPR036597">
    <property type="entry name" value="Fido-like_dom_sf"/>
</dbReference>
<dbReference type="SUPFAM" id="SSF140931">
    <property type="entry name" value="Fic-like"/>
    <property type="match status" value="1"/>
</dbReference>
<dbReference type="PROSITE" id="PS51459">
    <property type="entry name" value="FIDO"/>
    <property type="match status" value="1"/>
</dbReference>
<comment type="caution">
    <text evidence="2">The sequence shown here is derived from an EMBL/GenBank/DDBJ whole genome shotgun (WGS) entry which is preliminary data.</text>
</comment>
<dbReference type="EMBL" id="JBHMQT010000009">
    <property type="protein sequence ID" value="MFC0861987.1"/>
    <property type="molecule type" value="Genomic_DNA"/>
</dbReference>
<keyword evidence="3" id="KW-1185">Reference proteome</keyword>
<gene>
    <name evidence="2" type="ORF">ACFHYQ_06740</name>
</gene>
<feature type="domain" description="Fido" evidence="1">
    <location>
        <begin position="102"/>
        <end position="248"/>
    </location>
</feature>
<evidence type="ECO:0000313" key="3">
    <source>
        <dbReference type="Proteomes" id="UP001589870"/>
    </source>
</evidence>
<evidence type="ECO:0000313" key="2">
    <source>
        <dbReference type="EMBL" id="MFC0861987.1"/>
    </source>
</evidence>
<protein>
    <recommendedName>
        <fullName evidence="1">Fido domain-containing protein</fullName>
    </recommendedName>
</protein>
<reference evidence="2 3" key="1">
    <citation type="submission" date="2024-09" db="EMBL/GenBank/DDBJ databases">
        <authorList>
            <person name="Sun Q."/>
            <person name="Mori K."/>
        </authorList>
    </citation>
    <scope>NUCLEOTIDE SEQUENCE [LARGE SCALE GENOMIC DNA]</scope>
    <source>
        <strain evidence="2 3">TBRC 1851</strain>
    </source>
</reference>
<sequence>MMDADARLFDSLGFQWDRSSVNREIPVHDVARAVWRYQRSLPEFVWDAAVLEGNPFTYPEVQTLMEGITVGGHKVSDERQVLNLAEAGRELVTVVKSGEFRLDKATSDRFHQIIARDEALEAGHFRGEGSLTLTPGVSLGEYGRYLPPQTVPGGENLRQIHAEGLRALDDEADDPFEQAIAYFLFGALQQFYFDGNKRTARNMMNGHLVSHGIDAISVPAARRVEFNRAMVDFFRTKNGTEMFAFLASCHPDLSFP</sequence>
<name>A0ABV6U0J6_9ACTN</name>
<evidence type="ECO:0000259" key="1">
    <source>
        <dbReference type="PROSITE" id="PS51459"/>
    </source>
</evidence>
<accession>A0ABV6U0J6</accession>